<comment type="caution">
    <text evidence="2">The sequence shown here is derived from an EMBL/GenBank/DDBJ whole genome shotgun (WGS) entry which is preliminary data.</text>
</comment>
<dbReference type="InterPro" id="IPR036116">
    <property type="entry name" value="FN3_sf"/>
</dbReference>
<dbReference type="NCBIfam" id="TIGR02145">
    <property type="entry name" value="Fib_succ_major"/>
    <property type="match status" value="2"/>
</dbReference>
<protein>
    <recommendedName>
        <fullName evidence="1">Fibrobacter succinogenes major paralogous domain-containing protein</fullName>
    </recommendedName>
</protein>
<sequence>MNTKILSSFLLMVLFSLGCQKDKTGTNVDVRTVNVEYFAADSIVCTGEVINMDGVKILAMGFCWSTSPGPTLTSSVKNAEVGIGQFKCTIKNLGFGVKYYFKAYVKTETGTLFGEEKSITTNLTPPIVSTIIVKNINEINVVCEALVVSNGGLPVEEKGFCWNTTGDPTVSDSKIVSDQTQNSYSNIIQGLSPGTKYYLKSFAKNSMGVSYSKELSFTTLKISYNNSIQYGTLTDIEGNVYKTVQIGHQTWMADNLKTTRLNDGTQIPEVKSHSVWRTLKSPAFCWYNNDTTSKFAYGALYNWYVVETEKLCPDGWHVPTEDDFVAFRHQANNGPYYYAHKIMEPGFEHWKENNLGVTNSTGFTALPGGMRDIGDKYVSNDGFYSRNEVGRWWSSTEYAEVYAIEVVLIYDAHPLLGDGLKKESGNSVRCVKDGPMVPSILTLGVTDITTNSAKVESIITDAGTSAVIEKGVVWSYEMFSTLDKNRYAPSTQSSGNFYITNLTGLEPNSLYFARGYAKNGTGINYSKIEVEVQTEQVFMPIAFNDNLTYENVSDIDGNVYKTIKIGNKTWMAENLRTTKLRNGEKIEFLATKNEWNNTNKTGFGFIPADEKMRSIYGHLYNGYAAINPNICPGGWHVPTTAEYNELMNFLGGEDEAGGKLREKGNAHWIIPSTQANNSSGFSAIPAGNIYEGNYYGFGRFYRTWSRSFWGGTSTSRIECLYMDYNDKKPFIYNYPMISAISIRCVKD</sequence>
<organism evidence="2">
    <name type="scientific">bioreactor metagenome</name>
    <dbReference type="NCBI Taxonomy" id="1076179"/>
    <lineage>
        <taxon>unclassified sequences</taxon>
        <taxon>metagenomes</taxon>
        <taxon>ecological metagenomes</taxon>
    </lineage>
</organism>
<dbReference type="PROSITE" id="PS51257">
    <property type="entry name" value="PROKAR_LIPOPROTEIN"/>
    <property type="match status" value="1"/>
</dbReference>
<accession>A0A644WZ69</accession>
<dbReference type="EMBL" id="VSSQ01001518">
    <property type="protein sequence ID" value="MPM09007.1"/>
    <property type="molecule type" value="Genomic_DNA"/>
</dbReference>
<dbReference type="InterPro" id="IPR011871">
    <property type="entry name" value="Fib_succ_major"/>
</dbReference>
<dbReference type="Pfam" id="PF09603">
    <property type="entry name" value="Fib_succ_major"/>
    <property type="match status" value="2"/>
</dbReference>
<name>A0A644WZ69_9ZZZZ</name>
<proteinExistence type="predicted"/>
<dbReference type="AlphaFoldDB" id="A0A644WZ69"/>
<dbReference type="SUPFAM" id="SSF49265">
    <property type="entry name" value="Fibronectin type III"/>
    <property type="match status" value="2"/>
</dbReference>
<gene>
    <name evidence="2" type="ORF">SDC9_55323</name>
</gene>
<evidence type="ECO:0000259" key="1">
    <source>
        <dbReference type="Pfam" id="PF09603"/>
    </source>
</evidence>
<feature type="domain" description="Fibrobacter succinogenes major paralogous" evidence="1">
    <location>
        <begin position="563"/>
        <end position="746"/>
    </location>
</feature>
<reference evidence="2" key="1">
    <citation type="submission" date="2019-08" db="EMBL/GenBank/DDBJ databases">
        <authorList>
            <person name="Kucharzyk K."/>
            <person name="Murdoch R.W."/>
            <person name="Higgins S."/>
            <person name="Loffler F."/>
        </authorList>
    </citation>
    <scope>NUCLEOTIDE SEQUENCE</scope>
</reference>
<evidence type="ECO:0000313" key="2">
    <source>
        <dbReference type="EMBL" id="MPM09007.1"/>
    </source>
</evidence>
<feature type="domain" description="Fibrobacter succinogenes major paralogous" evidence="1">
    <location>
        <begin position="244"/>
        <end position="432"/>
    </location>
</feature>